<evidence type="ECO:0000256" key="1">
    <source>
        <dbReference type="SAM" id="MobiDB-lite"/>
    </source>
</evidence>
<sequence>MSGMATEVAEADGVGGRGPPGDGRSQAPRDEEDRIHRTPSSTSTTHCPLSTTTIPTNITTTPTTGIPPCLRDLSSPAGTLSARHFSIDAILRNNHHPRNHHRLLPPSPPTAPPHQPLPNSPTLSPDMPLRAERPIVRVEPSSMRTIETSSTENLFGLWSVFARCSPAMEDGKRYENMAWRLWSRETFCCQPTPAAAPRWSLPRRLSSNAPDVPELSTSVASDESNLDSAITTASRSDLSASRPDLRRHDSATSQARGKHMTPIGLEKVVNSIQEKKFLEPLSPLPAELAPRPSEPKPVQEAAPRSATPPSHARPIPEASTSTVATSVGCDIMSPAVGSEASTSTDVSEHSVVRGFEPGHISTSIRSSTNLNPTPILKKTSSFLSKPLPAKADNSKKRQPMFTLGGSSEEENCSSFEAYSMAQRSSLTENLRRAAAPMRKTTSFKTEVSTRTFQDATSESEAAIETDSEDDIDESAIEEEDSDDDDWEDDDNEESGPPSVADRPLFQRVDSKPNLTSRRSLLTSALHQDDRALALQNAASRSSPAIRRSRTSTPNGPSTGNSPQEDSGLMMMRSQASRPKPIIMTTSNVHPPAMSPKTTRRNMLTSELTGSLRQNLLWERQQKNATTNAVAKRQQSAANLPALRRAMTTGDVKGLNNNEQQQQQAAKTGAFKDDSKPSSTYNQFFDSGLGDYHKSGW</sequence>
<feature type="compositionally biased region" description="Pro residues" evidence="1">
    <location>
        <begin position="105"/>
        <end position="119"/>
    </location>
</feature>
<dbReference type="OrthoDB" id="5054775at2759"/>
<gene>
    <name evidence="4" type="ORF">yc1106_06741</name>
</gene>
<feature type="compositionally biased region" description="Polar residues" evidence="1">
    <location>
        <begin position="439"/>
        <end position="453"/>
    </location>
</feature>
<dbReference type="GO" id="GO:0000122">
    <property type="term" value="P:negative regulation of transcription by RNA polymerase II"/>
    <property type="evidence" value="ECO:0007669"/>
    <property type="project" value="TreeGrafter"/>
</dbReference>
<dbReference type="InterPro" id="IPR013860">
    <property type="entry name" value="AreA_GATA"/>
</dbReference>
<feature type="compositionally biased region" description="Low complexity" evidence="1">
    <location>
        <begin position="38"/>
        <end position="68"/>
    </location>
</feature>
<feature type="region of interest" description="Disordered" evidence="1">
    <location>
        <begin position="578"/>
        <end position="597"/>
    </location>
</feature>
<evidence type="ECO:0000259" key="2">
    <source>
        <dbReference type="Pfam" id="PF08550"/>
    </source>
</evidence>
<feature type="compositionally biased region" description="Low complexity" evidence="1">
    <location>
        <begin position="537"/>
        <end position="553"/>
    </location>
</feature>
<dbReference type="VEuPathDB" id="FungiDB:yc1106_06741"/>
<evidence type="ECO:0008006" key="6">
    <source>
        <dbReference type="Google" id="ProtNLM"/>
    </source>
</evidence>
<dbReference type="GO" id="GO:0006808">
    <property type="term" value="P:regulation of nitrogen utilization"/>
    <property type="evidence" value="ECO:0007669"/>
    <property type="project" value="TreeGrafter"/>
</dbReference>
<feature type="region of interest" description="Disordered" evidence="1">
    <location>
        <begin position="1"/>
        <end position="70"/>
    </location>
</feature>
<feature type="region of interest" description="Disordered" evidence="1">
    <location>
        <begin position="386"/>
        <end position="410"/>
    </location>
</feature>
<feature type="compositionally biased region" description="Low complexity" evidence="1">
    <location>
        <begin position="281"/>
        <end position="291"/>
    </location>
</feature>
<feature type="compositionally biased region" description="Acidic residues" evidence="1">
    <location>
        <begin position="461"/>
        <end position="493"/>
    </location>
</feature>
<feature type="compositionally biased region" description="Polar residues" evidence="1">
    <location>
        <begin position="205"/>
        <end position="239"/>
    </location>
</feature>
<dbReference type="InterPro" id="IPR053043">
    <property type="entry name" value="Ras-cAMP_regulatory"/>
</dbReference>
<evidence type="ECO:0000259" key="3">
    <source>
        <dbReference type="Pfam" id="PF11702"/>
    </source>
</evidence>
<dbReference type="Pfam" id="PF08550">
    <property type="entry name" value="GATA_AreA"/>
    <property type="match status" value="1"/>
</dbReference>
<dbReference type="EMBL" id="CP089278">
    <property type="protein sequence ID" value="USP79467.1"/>
    <property type="molecule type" value="Genomic_DNA"/>
</dbReference>
<feature type="region of interest" description="Disordered" evidence="1">
    <location>
        <begin position="648"/>
        <end position="696"/>
    </location>
</feature>
<dbReference type="AlphaFoldDB" id="A0A9Q8ZAC8"/>
<feature type="domain" description="DUF3295" evidence="3">
    <location>
        <begin position="210"/>
        <end position="696"/>
    </location>
</feature>
<accession>A0A9Q8ZAC8</accession>
<feature type="region of interest" description="Disordered" evidence="1">
    <location>
        <begin position="281"/>
        <end position="323"/>
    </location>
</feature>
<dbReference type="GO" id="GO:0031930">
    <property type="term" value="P:mitochondria-nucleus signaling pathway"/>
    <property type="evidence" value="ECO:0007669"/>
    <property type="project" value="TreeGrafter"/>
</dbReference>
<evidence type="ECO:0000313" key="5">
    <source>
        <dbReference type="Proteomes" id="UP001056012"/>
    </source>
</evidence>
<feature type="compositionally biased region" description="Polar residues" evidence="1">
    <location>
        <begin position="554"/>
        <end position="564"/>
    </location>
</feature>
<name>A0A9Q8ZAC8_CURCL</name>
<feature type="compositionally biased region" description="Basic and acidic residues" evidence="1">
    <location>
        <begin position="27"/>
        <end position="36"/>
    </location>
</feature>
<keyword evidence="5" id="KW-1185">Reference proteome</keyword>
<dbReference type="Proteomes" id="UP001056012">
    <property type="component" value="Chromosome 5"/>
</dbReference>
<dbReference type="PANTHER" id="PTHR28014:SF1">
    <property type="entry name" value="NEGATIVE REGULATOR OF RAS-CAMP PATHWAY"/>
    <property type="match status" value="1"/>
</dbReference>
<feature type="region of interest" description="Disordered" evidence="1">
    <location>
        <begin position="96"/>
        <end position="127"/>
    </location>
</feature>
<dbReference type="InterPro" id="IPR021711">
    <property type="entry name" value="DUF3295"/>
</dbReference>
<dbReference type="GO" id="GO:0005737">
    <property type="term" value="C:cytoplasm"/>
    <property type="evidence" value="ECO:0007669"/>
    <property type="project" value="TreeGrafter"/>
</dbReference>
<organism evidence="4 5">
    <name type="scientific">Curvularia clavata</name>
    <dbReference type="NCBI Taxonomy" id="95742"/>
    <lineage>
        <taxon>Eukaryota</taxon>
        <taxon>Fungi</taxon>
        <taxon>Dikarya</taxon>
        <taxon>Ascomycota</taxon>
        <taxon>Pezizomycotina</taxon>
        <taxon>Dothideomycetes</taxon>
        <taxon>Pleosporomycetidae</taxon>
        <taxon>Pleosporales</taxon>
        <taxon>Pleosporineae</taxon>
        <taxon>Pleosporaceae</taxon>
        <taxon>Curvularia</taxon>
    </lineage>
</organism>
<feature type="region of interest" description="Disordered" evidence="1">
    <location>
        <begin position="203"/>
        <end position="262"/>
    </location>
</feature>
<feature type="region of interest" description="Disordered" evidence="1">
    <location>
        <begin position="536"/>
        <end position="570"/>
    </location>
</feature>
<dbReference type="Pfam" id="PF11702">
    <property type="entry name" value="DUF3295"/>
    <property type="match status" value="1"/>
</dbReference>
<protein>
    <recommendedName>
        <fullName evidence="6">Nitrogen regulatory protein areA GATA-like domain-containing protein</fullName>
    </recommendedName>
</protein>
<dbReference type="PANTHER" id="PTHR28014">
    <property type="entry name" value="NEGATIVE REGULATOR OF RAS-CAMP PATHWAY"/>
    <property type="match status" value="1"/>
</dbReference>
<feature type="region of interest" description="Disordered" evidence="1">
    <location>
        <begin position="429"/>
        <end position="513"/>
    </location>
</feature>
<feature type="domain" description="Nitrogen regulatory protein areA GATA-like" evidence="2">
    <location>
        <begin position="157"/>
        <end position="184"/>
    </location>
</feature>
<evidence type="ECO:0000313" key="4">
    <source>
        <dbReference type="EMBL" id="USP79467.1"/>
    </source>
</evidence>
<reference evidence="4" key="1">
    <citation type="submission" date="2021-12" db="EMBL/GenBank/DDBJ databases">
        <title>Curvularia clavata genome.</title>
        <authorList>
            <person name="Cao Y."/>
        </authorList>
    </citation>
    <scope>NUCLEOTIDE SEQUENCE</scope>
    <source>
        <strain evidence="4">Yc1106</strain>
    </source>
</reference>
<proteinExistence type="predicted"/>